<feature type="coiled-coil region" evidence="1">
    <location>
        <begin position="76"/>
        <end position="146"/>
    </location>
</feature>
<feature type="compositionally biased region" description="Low complexity" evidence="2">
    <location>
        <begin position="160"/>
        <end position="177"/>
    </location>
</feature>
<dbReference type="EMBL" id="DSPX01000080">
    <property type="protein sequence ID" value="HGG00620.1"/>
    <property type="molecule type" value="Genomic_DNA"/>
</dbReference>
<name>A0A7C3ZGJ6_9CYAN</name>
<protein>
    <recommendedName>
        <fullName evidence="4">Plasmid segregation centromere-binding protein ParR</fullName>
    </recommendedName>
</protein>
<gene>
    <name evidence="3" type="ORF">ENR15_08200</name>
</gene>
<sequence length="218" mass="23565">MMFWSKKKKKGVEFTEEVADGTLWAAVEAELAKHPHKTFSDLCKEALWQFLYVPETARPPRAQTRPVIGSGAEEFIAQIQGQLDSLEQRLAARDAQPSPPVAIGSGVEGLIAQMQGQLDSLEQRLAAREASRLDSLEHQMRELSLQVGQVAIALSSWTNSPSAPFSAPATPAPETLSAPPPKPVTSPPAAPPPKPETLAPPPPEDPLLRRLGSLLDDF</sequence>
<evidence type="ECO:0000256" key="1">
    <source>
        <dbReference type="SAM" id="Coils"/>
    </source>
</evidence>
<evidence type="ECO:0000313" key="3">
    <source>
        <dbReference type="EMBL" id="HGG00620.1"/>
    </source>
</evidence>
<evidence type="ECO:0000256" key="2">
    <source>
        <dbReference type="SAM" id="MobiDB-lite"/>
    </source>
</evidence>
<dbReference type="AlphaFoldDB" id="A0A7C3ZGJ6"/>
<comment type="caution">
    <text evidence="3">The sequence shown here is derived from an EMBL/GenBank/DDBJ whole genome shotgun (WGS) entry which is preliminary data.</text>
</comment>
<proteinExistence type="predicted"/>
<feature type="region of interest" description="Disordered" evidence="2">
    <location>
        <begin position="158"/>
        <end position="218"/>
    </location>
</feature>
<reference evidence="3" key="1">
    <citation type="journal article" date="2020" name="mSystems">
        <title>Genome- and Community-Level Interaction Insights into Carbon Utilization and Element Cycling Functions of Hydrothermarchaeota in Hydrothermal Sediment.</title>
        <authorList>
            <person name="Zhou Z."/>
            <person name="Liu Y."/>
            <person name="Xu W."/>
            <person name="Pan J."/>
            <person name="Luo Z.H."/>
            <person name="Li M."/>
        </authorList>
    </citation>
    <scope>NUCLEOTIDE SEQUENCE [LARGE SCALE GENOMIC DNA]</scope>
    <source>
        <strain evidence="3">SpSt-374</strain>
    </source>
</reference>
<organism evidence="3">
    <name type="scientific">Planktothricoides sp. SpSt-374</name>
    <dbReference type="NCBI Taxonomy" id="2282167"/>
    <lineage>
        <taxon>Bacteria</taxon>
        <taxon>Bacillati</taxon>
        <taxon>Cyanobacteriota</taxon>
        <taxon>Cyanophyceae</taxon>
        <taxon>Oscillatoriophycideae</taxon>
        <taxon>Oscillatoriales</taxon>
        <taxon>Oscillatoriaceae</taxon>
        <taxon>Planktothricoides</taxon>
    </lineage>
</organism>
<keyword evidence="1" id="KW-0175">Coiled coil</keyword>
<feature type="compositionally biased region" description="Pro residues" evidence="2">
    <location>
        <begin position="178"/>
        <end position="205"/>
    </location>
</feature>
<accession>A0A7C3ZGJ6</accession>
<evidence type="ECO:0008006" key="4">
    <source>
        <dbReference type="Google" id="ProtNLM"/>
    </source>
</evidence>